<proteinExistence type="predicted"/>
<feature type="transmembrane region" description="Helical" evidence="1">
    <location>
        <begin position="67"/>
        <end position="86"/>
    </location>
</feature>
<name>A0ABD5UAN6_9EURY</name>
<dbReference type="EMBL" id="JBHSXM010000001">
    <property type="protein sequence ID" value="MFC6837630.1"/>
    <property type="molecule type" value="Genomic_DNA"/>
</dbReference>
<organism evidence="2 3">
    <name type="scientific">Halomarina ordinaria</name>
    <dbReference type="NCBI Taxonomy" id="3033939"/>
    <lineage>
        <taxon>Archaea</taxon>
        <taxon>Methanobacteriati</taxon>
        <taxon>Methanobacteriota</taxon>
        <taxon>Stenosarchaea group</taxon>
        <taxon>Halobacteria</taxon>
        <taxon>Halobacteriales</taxon>
        <taxon>Natronomonadaceae</taxon>
        <taxon>Halomarina</taxon>
    </lineage>
</organism>
<gene>
    <name evidence="2" type="ORF">ACFQHK_14130</name>
</gene>
<evidence type="ECO:0000256" key="1">
    <source>
        <dbReference type="SAM" id="Phobius"/>
    </source>
</evidence>
<feature type="transmembrane region" description="Helical" evidence="1">
    <location>
        <begin position="41"/>
        <end position="61"/>
    </location>
</feature>
<sequence length="90" mass="9904">MQTSMSTNTPLSTDRRTVADGVLIPFVSYVRTAVTRLLRAVAFWLAVFLPLCYVPLLVFAFDTPAVRELAASLIGLNALALVFGHAHRRD</sequence>
<evidence type="ECO:0000313" key="3">
    <source>
        <dbReference type="Proteomes" id="UP001596406"/>
    </source>
</evidence>
<dbReference type="InterPro" id="IPR058341">
    <property type="entry name" value="DUF8028"/>
</dbReference>
<accession>A0ABD5UAN6</accession>
<keyword evidence="3" id="KW-1185">Reference proteome</keyword>
<dbReference type="Pfam" id="PF26071">
    <property type="entry name" value="DUF8028"/>
    <property type="match status" value="1"/>
</dbReference>
<keyword evidence="1" id="KW-0472">Membrane</keyword>
<keyword evidence="1" id="KW-0812">Transmembrane</keyword>
<keyword evidence="1" id="KW-1133">Transmembrane helix</keyword>
<dbReference type="Proteomes" id="UP001596406">
    <property type="component" value="Unassembled WGS sequence"/>
</dbReference>
<dbReference type="AlphaFoldDB" id="A0ABD5UAN6"/>
<dbReference type="RefSeq" id="WP_304449294.1">
    <property type="nucleotide sequence ID" value="NZ_JARRAH010000001.1"/>
</dbReference>
<reference evidence="2 3" key="1">
    <citation type="journal article" date="2019" name="Int. J. Syst. Evol. Microbiol.">
        <title>The Global Catalogue of Microorganisms (GCM) 10K type strain sequencing project: providing services to taxonomists for standard genome sequencing and annotation.</title>
        <authorList>
            <consortium name="The Broad Institute Genomics Platform"/>
            <consortium name="The Broad Institute Genome Sequencing Center for Infectious Disease"/>
            <person name="Wu L."/>
            <person name="Ma J."/>
        </authorList>
    </citation>
    <scope>NUCLEOTIDE SEQUENCE [LARGE SCALE GENOMIC DNA]</scope>
    <source>
        <strain evidence="2 3">PSRA2</strain>
    </source>
</reference>
<evidence type="ECO:0000313" key="2">
    <source>
        <dbReference type="EMBL" id="MFC6837630.1"/>
    </source>
</evidence>
<comment type="caution">
    <text evidence="2">The sequence shown here is derived from an EMBL/GenBank/DDBJ whole genome shotgun (WGS) entry which is preliminary data.</text>
</comment>
<protein>
    <submittedName>
        <fullName evidence="2">Uncharacterized protein</fullName>
    </submittedName>
</protein>